<name>A0A510NUX9_TALPI</name>
<evidence type="ECO:0000313" key="9">
    <source>
        <dbReference type="Proteomes" id="UP000053095"/>
    </source>
</evidence>
<feature type="active site" description="Proton acceptor" evidence="6">
    <location>
        <position position="60"/>
    </location>
</feature>
<feature type="binding site" evidence="6">
    <location>
        <position position="278"/>
    </location>
    <ligand>
        <name>Zn(2+)</name>
        <dbReference type="ChEBI" id="CHEBI:29105"/>
    </ligand>
</feature>
<evidence type="ECO:0000256" key="3">
    <source>
        <dbReference type="ARBA" id="ARBA00022694"/>
    </source>
</evidence>
<comment type="subunit">
    <text evidence="6">Heterodimer of a catalytic subunit and an accessory subunit.</text>
</comment>
<comment type="function">
    <text evidence="6">Catalytic subunit of the queuine tRNA-ribosyltransferase (TGT) that catalyzes the base-exchange of a guanine (G) residue with queuine (Q) at position 34 (anticodon wobble position) in tRNAs with GU(N) anticodons (tRNA-Asp, -Asn, -His and -Tyr), resulting in the hypermodified nucleoside queuosine (7-(((4,5-cis-dihydroxy-2-cyclopenten-1-yl)amino)methyl)-7-deazaguanosine). Catalysis occurs through a double-displacement mechanism. The nucleophile active site attacks the C1' of nucleotide 34 to detach the guanine base from the RNA, forming a covalent enzyme-RNA intermediate. The proton acceptor active site deprotonates the incoming queuine, allowing a nucleophilic attack on the C1' of the ribose to form the product.</text>
</comment>
<keyword evidence="2 6" id="KW-0808">Transferase</keyword>
<dbReference type="Pfam" id="PF01702">
    <property type="entry name" value="TGT"/>
    <property type="match status" value="1"/>
</dbReference>
<dbReference type="GO" id="GO:0008479">
    <property type="term" value="F:tRNA-guanosine(34) queuine transglycosylase activity"/>
    <property type="evidence" value="ECO:0007669"/>
    <property type="project" value="UniProtKB-UniRule"/>
</dbReference>
<feature type="active site" description="Nucleophile" evidence="6">
    <location>
        <position position="235"/>
    </location>
</feature>
<feature type="region of interest" description="RNA binding; important for wobble base 34 recognition" evidence="6">
    <location>
        <begin position="240"/>
        <end position="244"/>
    </location>
</feature>
<feature type="binding site" evidence="6">
    <location>
        <position position="310"/>
    </location>
    <ligand>
        <name>Zn(2+)</name>
        <dbReference type="ChEBI" id="CHEBI:29105"/>
    </ligand>
</feature>
<comment type="subcellular location">
    <subcellularLocation>
        <location evidence="6">Cytoplasm</location>
    </subcellularLocation>
</comment>
<dbReference type="NCBIfam" id="TIGR00449">
    <property type="entry name" value="tgt_general"/>
    <property type="match status" value="1"/>
</dbReference>
<dbReference type="InterPro" id="IPR036511">
    <property type="entry name" value="TGT-like_sf"/>
</dbReference>
<dbReference type="InterPro" id="IPR002616">
    <property type="entry name" value="tRNA_ribo_trans-like"/>
</dbReference>
<feature type="binding site" evidence="6">
    <location>
        <begin position="60"/>
        <end position="64"/>
    </location>
    <ligand>
        <name>substrate</name>
    </ligand>
</feature>
<dbReference type="HAMAP" id="MF_00168">
    <property type="entry name" value="Q_tRNA_Tgt"/>
    <property type="match status" value="1"/>
</dbReference>
<feature type="domain" description="tRNA-guanine(15) transglycosylase-like" evidence="7">
    <location>
        <begin position="1"/>
        <end position="343"/>
    </location>
</feature>
<feature type="binding site" evidence="6">
    <location>
        <position position="275"/>
    </location>
    <ligand>
        <name>Zn(2+)</name>
        <dbReference type="ChEBI" id="CHEBI:29105"/>
    </ligand>
</feature>
<dbReference type="Gene3D" id="3.20.20.105">
    <property type="entry name" value="Queuine tRNA-ribosyltransferase-like"/>
    <property type="match status" value="1"/>
</dbReference>
<comment type="catalytic activity">
    <reaction evidence="6">
        <text>guanosine(34) in tRNA + queuine = queuosine(34) in tRNA + guanine</text>
        <dbReference type="Rhea" id="RHEA:16633"/>
        <dbReference type="Rhea" id="RHEA-COMP:10341"/>
        <dbReference type="Rhea" id="RHEA-COMP:18571"/>
        <dbReference type="ChEBI" id="CHEBI:16235"/>
        <dbReference type="ChEBI" id="CHEBI:17433"/>
        <dbReference type="ChEBI" id="CHEBI:74269"/>
        <dbReference type="ChEBI" id="CHEBI:194431"/>
        <dbReference type="EC" id="2.4.2.64"/>
    </reaction>
</comment>
<evidence type="ECO:0000313" key="8">
    <source>
        <dbReference type="EMBL" id="GAM35913.1"/>
    </source>
</evidence>
<comment type="similarity">
    <text evidence="6">Belongs to the queuine tRNA-ribosyltransferase family.</text>
</comment>
<feature type="binding site" evidence="6">
    <location>
        <position position="273"/>
    </location>
    <ligand>
        <name>Zn(2+)</name>
        <dbReference type="ChEBI" id="CHEBI:29105"/>
    </ligand>
</feature>
<keyword evidence="6" id="KW-0963">Cytoplasm</keyword>
<evidence type="ECO:0000256" key="4">
    <source>
        <dbReference type="ARBA" id="ARBA00022723"/>
    </source>
</evidence>
<dbReference type="SUPFAM" id="SSF51713">
    <property type="entry name" value="tRNA-guanine transglycosylase"/>
    <property type="match status" value="1"/>
</dbReference>
<dbReference type="EMBL" id="DF933814">
    <property type="protein sequence ID" value="GAM35913.1"/>
    <property type="molecule type" value="Genomic_DNA"/>
</dbReference>
<evidence type="ECO:0000256" key="1">
    <source>
        <dbReference type="ARBA" id="ARBA00022676"/>
    </source>
</evidence>
<evidence type="ECO:0000256" key="6">
    <source>
        <dbReference type="HAMAP-Rule" id="MF_03218"/>
    </source>
</evidence>
<evidence type="ECO:0000259" key="7">
    <source>
        <dbReference type="Pfam" id="PF01702"/>
    </source>
</evidence>
<dbReference type="GO" id="GO:0006400">
    <property type="term" value="P:tRNA modification"/>
    <property type="evidence" value="ECO:0007669"/>
    <property type="project" value="InterPro"/>
</dbReference>
<feature type="binding site" evidence="6">
    <location>
        <position position="114"/>
    </location>
    <ligand>
        <name>substrate</name>
    </ligand>
</feature>
<sequence length="367" mass="40685">MPVATQASLKGLTYDQLKDTGCMLCLNNTYHLGLKPGQEVLDLVGGAHKLQGWDRNILTDSGGFQMVSLLKLATITEEGVRFLSPHDGTPMLLTPEHSISLQNSIGSDIIMQLDDVIVTTSPDHARMQEAMERSVRWLDRCIDAHKYPERQNLFCIIQGGLDLEMRRKCCEEMVARDTPGIAIGGLSGGEAKDEYCKVVDTCTGLLPEGKPRYVMGVGYPEDLVVSVALGADMFDCVWPTRTARFGAAITPYGVLNLRNKAYAYDFTPIQEGCKCTCCRPKSEGGLGITKAYVHHLAVKETVGAHLLTMHNVQYQLSLMGSIREAILEDRYPAFIRKFFEDYYGSRQKAPEWAVDALKRVNVDLLAE</sequence>
<comment type="cofactor">
    <cofactor evidence="6">
        <name>Zn(2+)</name>
        <dbReference type="ChEBI" id="CHEBI:29105"/>
    </cofactor>
</comment>
<dbReference type="PANTHER" id="PTHR43530">
    <property type="entry name" value="QUEUINE TRNA-RIBOSYLTRANSFERASE CATALYTIC SUBUNIT 1"/>
    <property type="match status" value="1"/>
</dbReference>
<keyword evidence="4 6" id="KW-0479">Metal-binding</keyword>
<accession>A0A510NUX9</accession>
<dbReference type="PANTHER" id="PTHR43530:SF1">
    <property type="entry name" value="QUEUINE TRNA-RIBOSYLTRANSFERASE CATALYTIC SUBUNIT 1"/>
    <property type="match status" value="1"/>
</dbReference>
<dbReference type="Proteomes" id="UP000053095">
    <property type="component" value="Unassembled WGS sequence"/>
</dbReference>
<reference evidence="9" key="1">
    <citation type="journal article" date="2015" name="Genome Announc.">
        <title>Draft genome sequence of Talaromyces cellulolyticus strain Y-94, a source of lignocellulosic biomass-degrading enzymes.</title>
        <authorList>
            <person name="Fujii T."/>
            <person name="Koike H."/>
            <person name="Sawayama S."/>
            <person name="Yano S."/>
            <person name="Inoue H."/>
        </authorList>
    </citation>
    <scope>NUCLEOTIDE SEQUENCE [LARGE SCALE GENOMIC DNA]</scope>
    <source>
        <strain evidence="9">Y-94</strain>
    </source>
</reference>
<protein>
    <recommendedName>
        <fullName evidence="6">Queuine tRNA-ribosyltransferase catalytic subunit 1</fullName>
        <ecNumber evidence="6">2.4.2.64</ecNumber>
    </recommendedName>
    <alternativeName>
        <fullName evidence="6">Guanine insertion enzyme</fullName>
    </alternativeName>
    <alternativeName>
        <fullName evidence="6">tRNA-guanine transglycosylase</fullName>
    </alternativeName>
</protein>
<feature type="binding site" evidence="6">
    <location>
        <position position="158"/>
    </location>
    <ligand>
        <name>substrate</name>
    </ligand>
</feature>
<feature type="region of interest" description="RNA binding" evidence="6">
    <location>
        <begin position="216"/>
        <end position="222"/>
    </location>
</feature>
<dbReference type="GO" id="GO:0005829">
    <property type="term" value="C:cytosol"/>
    <property type="evidence" value="ECO:0007669"/>
    <property type="project" value="TreeGrafter"/>
</dbReference>
<dbReference type="EC" id="2.4.2.64" evidence="6"/>
<dbReference type="AlphaFoldDB" id="A0A510NUX9"/>
<keyword evidence="5 6" id="KW-0862">Zinc</keyword>
<keyword evidence="3 6" id="KW-0819">tRNA processing</keyword>
<keyword evidence="9" id="KW-1185">Reference proteome</keyword>
<dbReference type="GO" id="GO:0046872">
    <property type="term" value="F:metal ion binding"/>
    <property type="evidence" value="ECO:0007669"/>
    <property type="project" value="UniProtKB-KW"/>
</dbReference>
<evidence type="ECO:0000256" key="2">
    <source>
        <dbReference type="ARBA" id="ARBA00022679"/>
    </source>
</evidence>
<dbReference type="NCBIfam" id="TIGR00430">
    <property type="entry name" value="Q_tRNA_tgt"/>
    <property type="match status" value="1"/>
</dbReference>
<proteinExistence type="inferred from homology"/>
<keyword evidence="1 6" id="KW-0328">Glycosyltransferase</keyword>
<dbReference type="InterPro" id="IPR004803">
    <property type="entry name" value="TGT"/>
</dbReference>
<evidence type="ECO:0000256" key="5">
    <source>
        <dbReference type="ARBA" id="ARBA00022833"/>
    </source>
</evidence>
<feature type="binding site" evidence="6">
    <location>
        <position position="185"/>
    </location>
    <ligand>
        <name>substrate</name>
    </ligand>
</feature>
<gene>
    <name evidence="8" type="ORF">TCE0_018f04608</name>
</gene>
<organism evidence="8 9">
    <name type="scientific">Talaromyces pinophilus</name>
    <name type="common">Penicillium pinophilum</name>
    <dbReference type="NCBI Taxonomy" id="128442"/>
    <lineage>
        <taxon>Eukaryota</taxon>
        <taxon>Fungi</taxon>
        <taxon>Dikarya</taxon>
        <taxon>Ascomycota</taxon>
        <taxon>Pezizomycotina</taxon>
        <taxon>Eurotiomycetes</taxon>
        <taxon>Eurotiomycetidae</taxon>
        <taxon>Eurotiales</taxon>
        <taxon>Trichocomaceae</taxon>
        <taxon>Talaromyces</taxon>
        <taxon>Talaromyces sect. Talaromyces</taxon>
    </lineage>
</organism>